<accession>A0A367ZRX2</accession>
<reference evidence="1 2" key="1">
    <citation type="submission" date="2018-05" db="EMBL/GenBank/DDBJ databases">
        <title>A metagenomic window into the 2 km-deep terrestrial subsurface aquifer revealed taxonomically and functionally diverse microbial community comprising novel uncultured bacterial lineages.</title>
        <authorList>
            <person name="Kadnikov V.V."/>
            <person name="Mardanov A.V."/>
            <person name="Beletsky A.V."/>
            <person name="Banks D."/>
            <person name="Pimenov N.V."/>
            <person name="Frank Y.A."/>
            <person name="Karnachuk O.V."/>
            <person name="Ravin N.V."/>
        </authorList>
    </citation>
    <scope>NUCLEOTIDE SEQUENCE [LARGE SCALE GENOMIC DNA]</scope>
    <source>
        <strain evidence="1">BY5</strain>
    </source>
</reference>
<evidence type="ECO:0000313" key="2">
    <source>
        <dbReference type="Proteomes" id="UP000252355"/>
    </source>
</evidence>
<dbReference type="AlphaFoldDB" id="A0A367ZRX2"/>
<sequence length="226" mass="25149">MARADLTLQGPSGFIQVPSHTTIRPGQVEFGMHTRRFFIPGTKTSRYLTNLAFGFSPIRDFELGVQKAIDSRRGSTDQDPDATLNFKIRLPSMGTGEFSESAVGLLLDTNPNNYHTMYFTLGGFGVGWNFGGNPGSGIAQYGAYDRGRRRPKDLCLLIGTEYPPARPGERGYRGHWLIDYNGDVFSLGWRYKSHRGFWVDAAVQSKSSYTDIYDFLPLILGVGAIF</sequence>
<organism evidence="1 2">
    <name type="scientific">Candidatus Ozemobacter sibiricus</name>
    <dbReference type="NCBI Taxonomy" id="2268124"/>
    <lineage>
        <taxon>Bacteria</taxon>
        <taxon>Candidatus Ozemobacteria</taxon>
        <taxon>Candidatus Ozemobacterales</taxon>
        <taxon>Candidatus Ozemobacteraceae</taxon>
        <taxon>Candidatus Ozemobacter</taxon>
    </lineage>
</organism>
<name>A0A367ZRX2_9BACT</name>
<proteinExistence type="predicted"/>
<gene>
    <name evidence="1" type="ORF">OZSIB_3636</name>
</gene>
<dbReference type="EMBL" id="QOQW01000008">
    <property type="protein sequence ID" value="RCK80132.1"/>
    <property type="molecule type" value="Genomic_DNA"/>
</dbReference>
<evidence type="ECO:0000313" key="1">
    <source>
        <dbReference type="EMBL" id="RCK80132.1"/>
    </source>
</evidence>
<protein>
    <submittedName>
        <fullName evidence="1">Uncharacterized protein</fullName>
    </submittedName>
</protein>
<comment type="caution">
    <text evidence="1">The sequence shown here is derived from an EMBL/GenBank/DDBJ whole genome shotgun (WGS) entry which is preliminary data.</text>
</comment>
<dbReference type="Proteomes" id="UP000252355">
    <property type="component" value="Unassembled WGS sequence"/>
</dbReference>